<comment type="catalytic activity">
    <reaction evidence="8 9">
        <text>geranylgeranyl diphosphate + L-cysteinyl-[protein] = S-geranylgeranyl-L-cysteinyl-[protein] + diphosphate</text>
        <dbReference type="Rhea" id="RHEA:21240"/>
        <dbReference type="Rhea" id="RHEA-COMP:10131"/>
        <dbReference type="Rhea" id="RHEA-COMP:11537"/>
        <dbReference type="ChEBI" id="CHEBI:29950"/>
        <dbReference type="ChEBI" id="CHEBI:33019"/>
        <dbReference type="ChEBI" id="CHEBI:57533"/>
        <dbReference type="ChEBI" id="CHEBI:86021"/>
        <dbReference type="EC" id="2.5.1.60"/>
    </reaction>
</comment>
<dbReference type="FunFam" id="1.25.40.120:FF:000035">
    <property type="entry name" value="Geranylgeranyl transferase type-2 subunit alpha"/>
    <property type="match status" value="1"/>
</dbReference>
<dbReference type="InterPro" id="IPR002088">
    <property type="entry name" value="Prenyl_trans_a"/>
</dbReference>
<name>A0A7S3UAN3_9CHLO</name>
<organism evidence="10">
    <name type="scientific">Picocystis salinarum</name>
    <dbReference type="NCBI Taxonomy" id="88271"/>
    <lineage>
        <taxon>Eukaryota</taxon>
        <taxon>Viridiplantae</taxon>
        <taxon>Chlorophyta</taxon>
        <taxon>Picocystophyceae</taxon>
        <taxon>Picocystales</taxon>
        <taxon>Picocystaceae</taxon>
        <taxon>Picocystis</taxon>
    </lineage>
</organism>
<dbReference type="SUPFAM" id="SSF48439">
    <property type="entry name" value="Protein prenylyltransferase"/>
    <property type="match status" value="1"/>
</dbReference>
<comment type="similarity">
    <text evidence="1 9">Belongs to the protein prenyltransferase subunit alpha family.</text>
</comment>
<dbReference type="GO" id="GO:0004663">
    <property type="term" value="F:Rab geranylgeranyltransferase activity"/>
    <property type="evidence" value="ECO:0007669"/>
    <property type="project" value="UniProtKB-UniRule"/>
</dbReference>
<evidence type="ECO:0000256" key="8">
    <source>
        <dbReference type="ARBA" id="ARBA00047658"/>
    </source>
</evidence>
<dbReference type="Pfam" id="PF01239">
    <property type="entry name" value="PPTA"/>
    <property type="match status" value="5"/>
</dbReference>
<keyword evidence="4 9" id="KW-0637">Prenyltransferase</keyword>
<dbReference type="PROSITE" id="PS51147">
    <property type="entry name" value="PFTA"/>
    <property type="match status" value="3"/>
</dbReference>
<evidence type="ECO:0000256" key="3">
    <source>
        <dbReference type="ARBA" id="ARBA00014772"/>
    </source>
</evidence>
<accession>A0A7S3UAN3</accession>
<dbReference type="GO" id="GO:0097354">
    <property type="term" value="P:prenylation"/>
    <property type="evidence" value="ECO:0007669"/>
    <property type="project" value="UniProtKB-UniRule"/>
</dbReference>
<evidence type="ECO:0000256" key="7">
    <source>
        <dbReference type="ARBA" id="ARBA00031267"/>
    </source>
</evidence>
<gene>
    <name evidence="10" type="ORF">PSAL00342_LOCUS2268</name>
</gene>
<dbReference type="PANTHER" id="PTHR11129">
    <property type="entry name" value="PROTEIN FARNESYLTRANSFERASE ALPHA SUBUNIT/RAB GERANYLGERANYL TRANSFERASE ALPHA SUBUNIT"/>
    <property type="match status" value="1"/>
</dbReference>
<dbReference type="EMBL" id="HBIS01002545">
    <property type="protein sequence ID" value="CAE0608451.1"/>
    <property type="molecule type" value="Transcribed_RNA"/>
</dbReference>
<keyword evidence="5 9" id="KW-0808">Transferase</keyword>
<evidence type="ECO:0000313" key="10">
    <source>
        <dbReference type="EMBL" id="CAE0608451.1"/>
    </source>
</evidence>
<proteinExistence type="inferred from homology"/>
<comment type="function">
    <text evidence="9">Catalyzes the transfer of a geranyl-geranyl moiety from geranyl-geranyl pyrophosphate to cysteines occuring in specific C-terminal amino acid sequences.</text>
</comment>
<dbReference type="Gene3D" id="1.25.40.120">
    <property type="entry name" value="Protein prenylyltransferase"/>
    <property type="match status" value="1"/>
</dbReference>
<dbReference type="EC" id="2.5.1.60" evidence="2 9"/>
<dbReference type="PANTHER" id="PTHR11129:SF2">
    <property type="entry name" value="GERANYLGERANYL TRANSFERASE TYPE-2 SUBUNIT ALPHA"/>
    <property type="match status" value="1"/>
</dbReference>
<dbReference type="GO" id="GO:0005968">
    <property type="term" value="C:Rab-protein geranylgeranyltransferase complex"/>
    <property type="evidence" value="ECO:0007669"/>
    <property type="project" value="TreeGrafter"/>
</dbReference>
<evidence type="ECO:0000256" key="5">
    <source>
        <dbReference type="ARBA" id="ARBA00022679"/>
    </source>
</evidence>
<dbReference type="AlphaFoldDB" id="A0A7S3UAN3"/>
<evidence type="ECO:0000256" key="1">
    <source>
        <dbReference type="ARBA" id="ARBA00006734"/>
    </source>
</evidence>
<evidence type="ECO:0000256" key="2">
    <source>
        <dbReference type="ARBA" id="ARBA00012656"/>
    </source>
</evidence>
<evidence type="ECO:0000256" key="4">
    <source>
        <dbReference type="ARBA" id="ARBA00022602"/>
    </source>
</evidence>
<reference evidence="10" key="1">
    <citation type="submission" date="2021-01" db="EMBL/GenBank/DDBJ databases">
        <authorList>
            <person name="Corre E."/>
            <person name="Pelletier E."/>
            <person name="Niang G."/>
            <person name="Scheremetjew M."/>
            <person name="Finn R."/>
            <person name="Kale V."/>
            <person name="Holt S."/>
            <person name="Cochrane G."/>
            <person name="Meng A."/>
            <person name="Brown T."/>
            <person name="Cohen L."/>
        </authorList>
    </citation>
    <scope>NUCLEOTIDE SEQUENCE</scope>
    <source>
        <strain evidence="10">CCMP1897</strain>
    </source>
</reference>
<keyword evidence="6" id="KW-0677">Repeat</keyword>
<evidence type="ECO:0000256" key="6">
    <source>
        <dbReference type="ARBA" id="ARBA00022737"/>
    </source>
</evidence>
<protein>
    <recommendedName>
        <fullName evidence="3 9">Geranylgeranyl transferase type-2 subunit alpha</fullName>
        <ecNumber evidence="2 9">2.5.1.60</ecNumber>
    </recommendedName>
    <alternativeName>
        <fullName evidence="7 9">Geranylgeranyl transferase type II subunit alpha</fullName>
    </alternativeName>
</protein>
<sequence>MVLHGIKKDSMKDEESQKALQKKAKLYKELLATVLGYKKEHNYRDGPLKHCAALLEINPDVSTAWNYRRMALEARLESATGEERIGLVMNEFTLTEKALQKNPKSYCAWHHRKWLVLRGLSSPDTELYLCEKMLDFDERNFHCWEYRRFLAARMGVSDQDELSFTTKKIEQNFSNYSAWHQRTLLLKRMQEATIATAESDSSPHTGVHNVALSSEKLDQEYDLVHQAFFTEPEDQSGWFYYLWLFGNTLHKSHLENGYTGKRVEEEIQICREMLQLEPSSKWVLLALARLLVTRGAADLTSQAEMYSIYEKLMQIDPMRKLYYMEVKDKHIAFSSI</sequence>
<evidence type="ECO:0000256" key="9">
    <source>
        <dbReference type="RuleBase" id="RU367120"/>
    </source>
</evidence>